<protein>
    <submittedName>
        <fullName evidence="3">dTDP-4-dehydrorhamnose 3,5-epimerase family protein</fullName>
    </submittedName>
</protein>
<organism evidence="3 4">
    <name type="scientific">Francisella salimarina</name>
    <dbReference type="NCBI Taxonomy" id="2599927"/>
    <lineage>
        <taxon>Bacteria</taxon>
        <taxon>Pseudomonadati</taxon>
        <taxon>Pseudomonadota</taxon>
        <taxon>Gammaproteobacteria</taxon>
        <taxon>Thiotrichales</taxon>
        <taxon>Francisellaceae</taxon>
        <taxon>Francisella</taxon>
    </lineage>
</organism>
<dbReference type="GO" id="GO:0019305">
    <property type="term" value="P:dTDP-rhamnose biosynthetic process"/>
    <property type="evidence" value="ECO:0007669"/>
    <property type="project" value="TreeGrafter"/>
</dbReference>
<dbReference type="GO" id="GO:0008830">
    <property type="term" value="F:dTDP-4-dehydrorhamnose 3,5-epimerase activity"/>
    <property type="evidence" value="ECO:0007669"/>
    <property type="project" value="InterPro"/>
</dbReference>
<dbReference type="PANTHER" id="PTHR21047:SF2">
    <property type="entry name" value="THYMIDINE DIPHOSPHO-4-KETO-RHAMNOSE 3,5-EPIMERASE"/>
    <property type="match status" value="1"/>
</dbReference>
<dbReference type="GO" id="GO:0000271">
    <property type="term" value="P:polysaccharide biosynthetic process"/>
    <property type="evidence" value="ECO:0007669"/>
    <property type="project" value="TreeGrafter"/>
</dbReference>
<dbReference type="Proteomes" id="UP000683421">
    <property type="component" value="Chromosome"/>
</dbReference>
<dbReference type="EMBL" id="CP076680">
    <property type="protein sequence ID" value="QWU99347.1"/>
    <property type="molecule type" value="Genomic_DNA"/>
</dbReference>
<feature type="site" description="Participates in a stacking interaction with the thymidine ring of dTDP-4-oxo-6-deoxyglucose" evidence="2">
    <location>
        <position position="142"/>
    </location>
</feature>
<evidence type="ECO:0000256" key="1">
    <source>
        <dbReference type="PIRSR" id="PIRSR600888-1"/>
    </source>
</evidence>
<dbReference type="RefSeq" id="WP_216692203.1">
    <property type="nucleotide sequence ID" value="NZ_CP076680.1"/>
</dbReference>
<dbReference type="CDD" id="cd00438">
    <property type="entry name" value="cupin_RmlC"/>
    <property type="match status" value="1"/>
</dbReference>
<keyword evidence="4" id="KW-1185">Reference proteome</keyword>
<evidence type="ECO:0000256" key="2">
    <source>
        <dbReference type="PIRSR" id="PIRSR600888-3"/>
    </source>
</evidence>
<dbReference type="InterPro" id="IPR000888">
    <property type="entry name" value="RmlC-like"/>
</dbReference>
<feature type="active site" description="Proton acceptor" evidence="1">
    <location>
        <position position="66"/>
    </location>
</feature>
<feature type="active site" description="Proton donor" evidence="1">
    <location>
        <position position="136"/>
    </location>
</feature>
<gene>
    <name evidence="3" type="ORF">KQR59_00240</name>
</gene>
<dbReference type="PANTHER" id="PTHR21047">
    <property type="entry name" value="DTDP-6-DEOXY-D-GLUCOSE-3,5 EPIMERASE"/>
    <property type="match status" value="1"/>
</dbReference>
<reference evidence="3 4" key="1">
    <citation type="submission" date="2021-06" db="EMBL/GenBank/DDBJ databases">
        <title>Ulceroglandular infection and bacteremia caused by Francisella salimarina in an immunocompromised patient, France.</title>
        <authorList>
            <person name="Hennebique A."/>
            <person name="Caspar Y."/>
            <person name="Maurin M."/>
            <person name="Boisset S."/>
            <person name="Pelloux I."/>
            <person name="Gallego-Hernanz M.P."/>
            <person name="Burucoa C."/>
            <person name="Cazenave-Roblot F."/>
            <person name="Plouzeau C."/>
            <person name="Rammaert B."/>
        </authorList>
    </citation>
    <scope>NUCLEOTIDE SEQUENCE [LARGE SCALE GENOMIC DNA]</scope>
    <source>
        <strain evidence="3 4">CHUGA-F75</strain>
    </source>
</reference>
<evidence type="ECO:0000313" key="4">
    <source>
        <dbReference type="Proteomes" id="UP000683421"/>
    </source>
</evidence>
<sequence length="187" mass="21637">MKNKFEIINTSISDLYVLQRNLVKDDRGYLERLYCDDYFKKLTSEKGIRQINHTLTKKKHSVRGMHFQHPPFGETKVISCLKGIVYDVAIDLRFGSPSFLKWHGELLSAENHRSLIIPEGFAHGFQTLTDDCELIYLHTEIYNSNSEGALHPLDPKLAIKWPHEISLLSTRDSNHPFIKNNFKGIKI</sequence>
<name>A0AAJ4NP58_9GAMM</name>
<dbReference type="AlphaFoldDB" id="A0AAJ4NP58"/>
<proteinExistence type="predicted"/>
<dbReference type="GO" id="GO:0005829">
    <property type="term" value="C:cytosol"/>
    <property type="evidence" value="ECO:0007669"/>
    <property type="project" value="TreeGrafter"/>
</dbReference>
<evidence type="ECO:0000313" key="3">
    <source>
        <dbReference type="EMBL" id="QWU99347.1"/>
    </source>
</evidence>
<dbReference type="KEGG" id="fsr:KQR59_00240"/>
<dbReference type="Pfam" id="PF00908">
    <property type="entry name" value="dTDP_sugar_isom"/>
    <property type="match status" value="1"/>
</dbReference>
<accession>A0AAJ4NP58</accession>